<dbReference type="Gene3D" id="2.10.260.10">
    <property type="match status" value="1"/>
</dbReference>
<accession>A0ABW0SRL9</accession>
<dbReference type="PANTHER" id="PTHR37550">
    <property type="entry name" value="ANTITOXIN VAPB1"/>
    <property type="match status" value="1"/>
</dbReference>
<evidence type="ECO:0000313" key="5">
    <source>
        <dbReference type="Proteomes" id="UP001596111"/>
    </source>
</evidence>
<evidence type="ECO:0000256" key="1">
    <source>
        <dbReference type="ARBA" id="ARBA00007924"/>
    </source>
</evidence>
<reference evidence="5" key="1">
    <citation type="journal article" date="2019" name="Int. J. Syst. Evol. Microbiol.">
        <title>The Global Catalogue of Microorganisms (GCM) 10K type strain sequencing project: providing services to taxonomists for standard genome sequencing and annotation.</title>
        <authorList>
            <consortium name="The Broad Institute Genomics Platform"/>
            <consortium name="The Broad Institute Genome Sequencing Center for Infectious Disease"/>
            <person name="Wu L."/>
            <person name="Ma J."/>
        </authorList>
    </citation>
    <scope>NUCLEOTIDE SEQUENCE [LARGE SCALE GENOMIC DNA]</scope>
    <source>
        <strain evidence="5">CGMCC 1.13587</strain>
    </source>
</reference>
<name>A0ABW0SRL9_9GAMM</name>
<comment type="caution">
    <text evidence="4">The sequence shown here is derived from an EMBL/GenBank/DDBJ whole genome shotgun (WGS) entry which is preliminary data.</text>
</comment>
<dbReference type="InterPro" id="IPR007159">
    <property type="entry name" value="SpoVT-AbrB_dom"/>
</dbReference>
<dbReference type="EMBL" id="JBHSNG010000001">
    <property type="protein sequence ID" value="MFC5579604.1"/>
    <property type="molecule type" value="Genomic_DNA"/>
</dbReference>
<keyword evidence="5" id="KW-1185">Reference proteome</keyword>
<dbReference type="PANTHER" id="PTHR37550:SF3">
    <property type="entry name" value="ANTITOXIN VAPB1"/>
    <property type="match status" value="1"/>
</dbReference>
<dbReference type="InterPro" id="IPR051734">
    <property type="entry name" value="VapB_TA_antitoxins"/>
</dbReference>
<dbReference type="Pfam" id="PF04014">
    <property type="entry name" value="MazE_antitoxin"/>
    <property type="match status" value="1"/>
</dbReference>
<evidence type="ECO:0000256" key="2">
    <source>
        <dbReference type="PROSITE-ProRule" id="PRU01076"/>
    </source>
</evidence>
<gene>
    <name evidence="4" type="ORF">ACFPPB_00535</name>
</gene>
<dbReference type="NCBIfam" id="NF040493">
    <property type="entry name" value="TA_anti_VapB"/>
    <property type="match status" value="1"/>
</dbReference>
<dbReference type="Proteomes" id="UP001596111">
    <property type="component" value="Unassembled WGS sequence"/>
</dbReference>
<sequence>MTTAKIFQSGNSQAVRLPKAFRFRATEVDIFRRGDEIVLREKWPKLADLLDALPSWPDDVMPDDIPDLPPQERKGL</sequence>
<evidence type="ECO:0000313" key="4">
    <source>
        <dbReference type="EMBL" id="MFC5579604.1"/>
    </source>
</evidence>
<comment type="similarity">
    <text evidence="1">Belongs to the VapB family.</text>
</comment>
<evidence type="ECO:0000259" key="3">
    <source>
        <dbReference type="PROSITE" id="PS51740"/>
    </source>
</evidence>
<dbReference type="InterPro" id="IPR047976">
    <property type="entry name" value="Anti_VapB2-like"/>
</dbReference>
<protein>
    <submittedName>
        <fullName evidence="4">Antitoxin</fullName>
    </submittedName>
</protein>
<organism evidence="4 5">
    <name type="scientific">Rhodanobacter terrae</name>
    <dbReference type="NCBI Taxonomy" id="418647"/>
    <lineage>
        <taxon>Bacteria</taxon>
        <taxon>Pseudomonadati</taxon>
        <taxon>Pseudomonadota</taxon>
        <taxon>Gammaproteobacteria</taxon>
        <taxon>Lysobacterales</taxon>
        <taxon>Rhodanobacteraceae</taxon>
        <taxon>Rhodanobacter</taxon>
    </lineage>
</organism>
<dbReference type="InterPro" id="IPR037914">
    <property type="entry name" value="SpoVT-AbrB_sf"/>
</dbReference>
<proteinExistence type="inferred from homology"/>
<keyword evidence="2" id="KW-0238">DNA-binding</keyword>
<dbReference type="PROSITE" id="PS51740">
    <property type="entry name" value="SPOVT_ABRB"/>
    <property type="match status" value="1"/>
</dbReference>
<dbReference type="SUPFAM" id="SSF89447">
    <property type="entry name" value="AbrB/MazE/MraZ-like"/>
    <property type="match status" value="1"/>
</dbReference>
<feature type="domain" description="SpoVT-AbrB" evidence="3">
    <location>
        <begin position="4"/>
        <end position="44"/>
    </location>
</feature>
<dbReference type="RefSeq" id="WP_377323332.1">
    <property type="nucleotide sequence ID" value="NZ_JBHSNG010000001.1"/>
</dbReference>